<name>A0A5B8XWB7_9DELT</name>
<dbReference type="Pfam" id="PF00041">
    <property type="entry name" value="fn3"/>
    <property type="match status" value="1"/>
</dbReference>
<protein>
    <submittedName>
        <fullName evidence="2">Fibronectin type III domain-containing protein</fullName>
    </submittedName>
</protein>
<proteinExistence type="predicted"/>
<evidence type="ECO:0000313" key="2">
    <source>
        <dbReference type="EMBL" id="QED30202.1"/>
    </source>
</evidence>
<dbReference type="Proteomes" id="UP000321595">
    <property type="component" value="Chromosome"/>
</dbReference>
<dbReference type="OrthoDB" id="5179374at2"/>
<dbReference type="InterPro" id="IPR003961">
    <property type="entry name" value="FN3_dom"/>
</dbReference>
<gene>
    <name evidence="2" type="ORF">FRD01_23805</name>
</gene>
<dbReference type="Gene3D" id="2.60.40.10">
    <property type="entry name" value="Immunoglobulins"/>
    <property type="match status" value="2"/>
</dbReference>
<dbReference type="PROSITE" id="PS50853">
    <property type="entry name" value="FN3"/>
    <property type="match status" value="1"/>
</dbReference>
<evidence type="ECO:0000313" key="3">
    <source>
        <dbReference type="Proteomes" id="UP000321595"/>
    </source>
</evidence>
<accession>A0A5B8XWB7</accession>
<dbReference type="InterPro" id="IPR036116">
    <property type="entry name" value="FN3_sf"/>
</dbReference>
<dbReference type="SUPFAM" id="SSF49265">
    <property type="entry name" value="Fibronectin type III"/>
    <property type="match status" value="1"/>
</dbReference>
<reference evidence="2 3" key="1">
    <citation type="submission" date="2019-08" db="EMBL/GenBank/DDBJ databases">
        <authorList>
            <person name="Liang Q."/>
        </authorList>
    </citation>
    <scope>NUCLEOTIDE SEQUENCE [LARGE SCALE GENOMIC DNA]</scope>
    <source>
        <strain evidence="2 3">V1718</strain>
    </source>
</reference>
<dbReference type="AlphaFoldDB" id="A0A5B8XWB7"/>
<feature type="domain" description="Fibronectin type-III" evidence="1">
    <location>
        <begin position="23"/>
        <end position="108"/>
    </location>
</feature>
<dbReference type="EMBL" id="CP042467">
    <property type="protein sequence ID" value="QED30202.1"/>
    <property type="molecule type" value="Genomic_DNA"/>
</dbReference>
<evidence type="ECO:0000259" key="1">
    <source>
        <dbReference type="PROSITE" id="PS50853"/>
    </source>
</evidence>
<dbReference type="RefSeq" id="WP_146963687.1">
    <property type="nucleotide sequence ID" value="NZ_CP042467.1"/>
</dbReference>
<sequence>MLFFLVLSVSLGIGCSQGPTWPADAKLEAGELEGSSASLNWPAATGEVAQYKIKHGEEVLGEVKDSTTFKATELKGKTEYVFQVVAENKKGQASKPLEARVLTGDLDAPTWKETDVLQTTVESRGALGAMVRFEWPAATDDTAVTKYRLMRGDEMIIELEETTYEYQSTQVDGDYTVLASDEAGNWSETGPSAKVWANRGLQNILRNEGLIKPKLMLE</sequence>
<dbReference type="InterPro" id="IPR013783">
    <property type="entry name" value="Ig-like_fold"/>
</dbReference>
<dbReference type="KEGG" id="bbae:FRD01_23805"/>
<organism evidence="2 3">
    <name type="scientific">Microvenator marinus</name>
    <dbReference type="NCBI Taxonomy" id="2600177"/>
    <lineage>
        <taxon>Bacteria</taxon>
        <taxon>Deltaproteobacteria</taxon>
        <taxon>Bradymonadales</taxon>
        <taxon>Microvenatoraceae</taxon>
        <taxon>Microvenator</taxon>
    </lineage>
</organism>
<dbReference type="CDD" id="cd00063">
    <property type="entry name" value="FN3"/>
    <property type="match status" value="1"/>
</dbReference>
<keyword evidence="3" id="KW-1185">Reference proteome</keyword>